<proteinExistence type="predicted"/>
<organism evidence="3 4">
    <name type="scientific">Fusarium equiseti</name>
    <name type="common">Fusarium scirpi</name>
    <dbReference type="NCBI Taxonomy" id="61235"/>
    <lineage>
        <taxon>Eukaryota</taxon>
        <taxon>Fungi</taxon>
        <taxon>Dikarya</taxon>
        <taxon>Ascomycota</taxon>
        <taxon>Pezizomycotina</taxon>
        <taxon>Sordariomycetes</taxon>
        <taxon>Hypocreomycetidae</taxon>
        <taxon>Hypocreales</taxon>
        <taxon>Nectriaceae</taxon>
        <taxon>Fusarium</taxon>
        <taxon>Fusarium incarnatum-equiseti species complex</taxon>
    </lineage>
</organism>
<accession>A0A8J2J7V6</accession>
<evidence type="ECO:0000313" key="3">
    <source>
        <dbReference type="EMBL" id="CAG7562138.1"/>
    </source>
</evidence>
<feature type="coiled-coil region" evidence="1">
    <location>
        <begin position="81"/>
        <end position="108"/>
    </location>
</feature>
<dbReference type="EMBL" id="CAJSTJ010000146">
    <property type="protein sequence ID" value="CAG7562138.1"/>
    <property type="molecule type" value="Genomic_DNA"/>
</dbReference>
<protein>
    <submittedName>
        <fullName evidence="3">Uncharacterized protein</fullName>
    </submittedName>
</protein>
<comment type="caution">
    <text evidence="3">The sequence shown here is derived from an EMBL/GenBank/DDBJ whole genome shotgun (WGS) entry which is preliminary data.</text>
</comment>
<dbReference type="Proteomes" id="UP000693738">
    <property type="component" value="Unassembled WGS sequence"/>
</dbReference>
<evidence type="ECO:0000256" key="2">
    <source>
        <dbReference type="SAM" id="MobiDB-lite"/>
    </source>
</evidence>
<evidence type="ECO:0000313" key="4">
    <source>
        <dbReference type="Proteomes" id="UP000693738"/>
    </source>
</evidence>
<sequence>MSQQPNIGEQVTAMAYELSNLRGVCASQKNEIGNLYLENEFYAKDNKALREVIECYEHKISKRDQENLDLNVQLDSWKMDCELYRADLIKMRQENEELKAKNDAGNQRICSIEEKLSRRDAQITKLIAILRRKIATNRVMQTALKAAYKILPSLEQQVTYARILDMAKKAPNKVGINQEVSDALKEAGLMVQWDEQSLQSPVQILENKSVQTIHNEPVQIVNSKPEIETNEPPAASPSQALDNKMDIGTNEEPQKHQLLDTSPVHILDNKMDIITDEDVQKLQLLAAA</sequence>
<feature type="region of interest" description="Disordered" evidence="2">
    <location>
        <begin position="224"/>
        <end position="256"/>
    </location>
</feature>
<keyword evidence="1" id="KW-0175">Coiled coil</keyword>
<name>A0A8J2J7V6_FUSEQ</name>
<gene>
    <name evidence="3" type="ORF">FEQUK3_LOCUS7800</name>
</gene>
<evidence type="ECO:0000256" key="1">
    <source>
        <dbReference type="SAM" id="Coils"/>
    </source>
</evidence>
<reference evidence="3" key="1">
    <citation type="submission" date="2021-05" db="EMBL/GenBank/DDBJ databases">
        <authorList>
            <person name="Khan N."/>
        </authorList>
    </citation>
    <scope>NUCLEOTIDE SEQUENCE</scope>
</reference>
<dbReference type="AlphaFoldDB" id="A0A8J2J7V6"/>